<dbReference type="Gene3D" id="3.40.50.1820">
    <property type="entry name" value="alpha/beta hydrolase"/>
    <property type="match status" value="1"/>
</dbReference>
<keyword evidence="4" id="KW-1185">Reference proteome</keyword>
<reference evidence="3 4" key="1">
    <citation type="submission" date="2019-06" db="EMBL/GenBank/DDBJ databases">
        <title>Sequencing the genomes of 1000 actinobacteria strains.</title>
        <authorList>
            <person name="Klenk H.-P."/>
        </authorList>
    </citation>
    <scope>NUCLEOTIDE SEQUENCE [LARGE SCALE GENOMIC DNA]</scope>
    <source>
        <strain evidence="3 4">DSM 12335</strain>
    </source>
</reference>
<sequence length="397" mass="42787">MIETDRNKLLGIGAGVAAAGLATVAGVAIDRLWRDREHAVALGTDEDFTVEPTSTAVVVADDGVPLHVEIDEPDEPVPGRPTIVLGHGYTLDLRCWVYQRRMLHEAGYRVVVWDKRGHGSSGTGEPSHNTVEQVGSDLHRLVDEVVPEGDLVLVGHSMGGMAIMALAEADPQLFRERVVGVALVSTSAGGLERVTWGMGKLLGGVVNRLGPVAMSTMAGRQEVVDSVMRGGRQLQEFLVDRGSFASPVPLSVVRLTADMIFGTTMEVMASYTPALNRHDKRAALANLDGVEVLVLNGDKDILTSTEHSDEIVELLPGADHVVVADAGHIIMLEHPQVVGEQILALARRAERAAVTPAPAASRATRGSRRRVTDLDKQRRDRATRPTRRRAQPRRTDA</sequence>
<dbReference type="RefSeq" id="WP_141785947.1">
    <property type="nucleotide sequence ID" value="NZ_BAAAIK010000001.1"/>
</dbReference>
<feature type="region of interest" description="Disordered" evidence="1">
    <location>
        <begin position="355"/>
        <end position="397"/>
    </location>
</feature>
<dbReference type="OrthoDB" id="5422338at2"/>
<dbReference type="SUPFAM" id="SSF53474">
    <property type="entry name" value="alpha/beta-Hydrolases"/>
    <property type="match status" value="1"/>
</dbReference>
<dbReference type="AlphaFoldDB" id="A0A542YVA8"/>
<dbReference type="PANTHER" id="PTHR43433">
    <property type="entry name" value="HYDROLASE, ALPHA/BETA FOLD FAMILY PROTEIN"/>
    <property type="match status" value="1"/>
</dbReference>
<evidence type="ECO:0000313" key="3">
    <source>
        <dbReference type="EMBL" id="TQL52018.1"/>
    </source>
</evidence>
<gene>
    <name evidence="3" type="ORF">FB467_3186</name>
</gene>
<accession>A0A542YVA8</accession>
<name>A0A542YVA8_9MICO</name>
<organism evidence="3 4">
    <name type="scientific">Ornithinicoccus hortensis</name>
    <dbReference type="NCBI Taxonomy" id="82346"/>
    <lineage>
        <taxon>Bacteria</taxon>
        <taxon>Bacillati</taxon>
        <taxon>Actinomycetota</taxon>
        <taxon>Actinomycetes</taxon>
        <taxon>Micrococcales</taxon>
        <taxon>Intrasporangiaceae</taxon>
        <taxon>Ornithinicoccus</taxon>
    </lineage>
</organism>
<dbReference type="InterPro" id="IPR000073">
    <property type="entry name" value="AB_hydrolase_1"/>
</dbReference>
<feature type="domain" description="AB hydrolase-1" evidence="2">
    <location>
        <begin position="83"/>
        <end position="338"/>
    </location>
</feature>
<dbReference type="Proteomes" id="UP000319516">
    <property type="component" value="Unassembled WGS sequence"/>
</dbReference>
<dbReference type="InterPro" id="IPR050471">
    <property type="entry name" value="AB_hydrolase"/>
</dbReference>
<protein>
    <submittedName>
        <fullName evidence="3">Pimeloyl-ACP methyl ester carboxylesterase</fullName>
    </submittedName>
</protein>
<dbReference type="GO" id="GO:0003824">
    <property type="term" value="F:catalytic activity"/>
    <property type="evidence" value="ECO:0007669"/>
    <property type="project" value="UniProtKB-ARBA"/>
</dbReference>
<evidence type="ECO:0000313" key="4">
    <source>
        <dbReference type="Proteomes" id="UP000319516"/>
    </source>
</evidence>
<dbReference type="InterPro" id="IPR029058">
    <property type="entry name" value="AB_hydrolase_fold"/>
</dbReference>
<feature type="compositionally biased region" description="Basic and acidic residues" evidence="1">
    <location>
        <begin position="370"/>
        <end position="383"/>
    </location>
</feature>
<feature type="compositionally biased region" description="Low complexity" evidence="1">
    <location>
        <begin position="355"/>
        <end position="364"/>
    </location>
</feature>
<proteinExistence type="predicted"/>
<dbReference type="EMBL" id="VFOP01000001">
    <property type="protein sequence ID" value="TQL52018.1"/>
    <property type="molecule type" value="Genomic_DNA"/>
</dbReference>
<dbReference type="Pfam" id="PF12697">
    <property type="entry name" value="Abhydrolase_6"/>
    <property type="match status" value="1"/>
</dbReference>
<dbReference type="PANTHER" id="PTHR43433:SF5">
    <property type="entry name" value="AB HYDROLASE-1 DOMAIN-CONTAINING PROTEIN"/>
    <property type="match status" value="1"/>
</dbReference>
<evidence type="ECO:0000259" key="2">
    <source>
        <dbReference type="Pfam" id="PF12697"/>
    </source>
</evidence>
<feature type="compositionally biased region" description="Basic residues" evidence="1">
    <location>
        <begin position="384"/>
        <end position="397"/>
    </location>
</feature>
<evidence type="ECO:0000256" key="1">
    <source>
        <dbReference type="SAM" id="MobiDB-lite"/>
    </source>
</evidence>
<comment type="caution">
    <text evidence="3">The sequence shown here is derived from an EMBL/GenBank/DDBJ whole genome shotgun (WGS) entry which is preliminary data.</text>
</comment>